<protein>
    <submittedName>
        <fullName evidence="2">Uncharacterized protein</fullName>
    </submittedName>
</protein>
<feature type="transmembrane region" description="Helical" evidence="1">
    <location>
        <begin position="263"/>
        <end position="296"/>
    </location>
</feature>
<evidence type="ECO:0000256" key="1">
    <source>
        <dbReference type="SAM" id="Phobius"/>
    </source>
</evidence>
<keyword evidence="1" id="KW-0472">Membrane</keyword>
<organism evidence="2 3">
    <name type="scientific">Cyclocybe aegerita</name>
    <name type="common">Black poplar mushroom</name>
    <name type="synonym">Agrocybe aegerita</name>
    <dbReference type="NCBI Taxonomy" id="1973307"/>
    <lineage>
        <taxon>Eukaryota</taxon>
        <taxon>Fungi</taxon>
        <taxon>Dikarya</taxon>
        <taxon>Basidiomycota</taxon>
        <taxon>Agaricomycotina</taxon>
        <taxon>Agaricomycetes</taxon>
        <taxon>Agaricomycetidae</taxon>
        <taxon>Agaricales</taxon>
        <taxon>Agaricineae</taxon>
        <taxon>Bolbitiaceae</taxon>
        <taxon>Cyclocybe</taxon>
    </lineage>
</organism>
<sequence length="402" mass="45035">MTLSTVLDSTTSNQSYDYSSSLRANKRAVSSLRWFPKLTPYRLVVLSTTIGLGTAKAISSYIGYDTISITLEWISGVVLFLVLHLSGHYDSPSSKPASKFLRWIFDIDCLDLLWKVLSLVCVPRPNYLSDELPMPEKSELYGYRVQVTYYRLLVSGTIFSFGVGKASLVYLDYPSTANWVDWTLAVVLTSFLYVLGLYEMNSLGRWSWSFVQDRRYLFASGSSATPYCAGVVACLVWTAFFQYALLTYWNDPGWGNPPVSGPAYAFGVSLKLVVGMFIVVCILAGIFAFILLVKLLPAPFAVPQRAQSLVQTLAAKVFEALLVVSPKHFQANRWCRYIFEKNDLPAPYKQPFIVHFSIWMLIALFAASAPPLAYLTYKTLKSFLTPVFLYGTPGFENSLTTP</sequence>
<keyword evidence="1" id="KW-1133">Transmembrane helix</keyword>
<proteinExistence type="predicted"/>
<dbReference type="Proteomes" id="UP000467700">
    <property type="component" value="Unassembled WGS sequence"/>
</dbReference>
<feature type="transmembrane region" description="Helical" evidence="1">
    <location>
        <begin position="177"/>
        <end position="195"/>
    </location>
</feature>
<feature type="transmembrane region" description="Helical" evidence="1">
    <location>
        <begin position="70"/>
        <end position="89"/>
    </location>
</feature>
<name>A0A8S0VVA3_CYCAE</name>
<feature type="transmembrane region" description="Helical" evidence="1">
    <location>
        <begin position="352"/>
        <end position="375"/>
    </location>
</feature>
<comment type="caution">
    <text evidence="2">The sequence shown here is derived from an EMBL/GenBank/DDBJ whole genome shotgun (WGS) entry which is preliminary data.</text>
</comment>
<dbReference type="AlphaFoldDB" id="A0A8S0VVA3"/>
<keyword evidence="1" id="KW-0812">Transmembrane</keyword>
<evidence type="ECO:0000313" key="3">
    <source>
        <dbReference type="Proteomes" id="UP000467700"/>
    </source>
</evidence>
<gene>
    <name evidence="2" type="ORF">AAE3_LOCUS5908</name>
</gene>
<evidence type="ECO:0000313" key="2">
    <source>
        <dbReference type="EMBL" id="CAA7263500.1"/>
    </source>
</evidence>
<keyword evidence="3" id="KW-1185">Reference proteome</keyword>
<feature type="transmembrane region" description="Helical" evidence="1">
    <location>
        <begin position="149"/>
        <end position="171"/>
    </location>
</feature>
<accession>A0A8S0VVA3</accession>
<reference evidence="2 3" key="1">
    <citation type="submission" date="2020-01" db="EMBL/GenBank/DDBJ databases">
        <authorList>
            <person name="Gupta K D."/>
        </authorList>
    </citation>
    <scope>NUCLEOTIDE SEQUENCE [LARGE SCALE GENOMIC DNA]</scope>
</reference>
<dbReference type="EMBL" id="CACVBS010000040">
    <property type="protein sequence ID" value="CAA7263500.1"/>
    <property type="molecule type" value="Genomic_DNA"/>
</dbReference>
<feature type="transmembrane region" description="Helical" evidence="1">
    <location>
        <begin position="216"/>
        <end position="243"/>
    </location>
</feature>
<dbReference type="OrthoDB" id="3268450at2759"/>